<reference evidence="2" key="2">
    <citation type="submission" date="2015-01" db="EMBL/GenBank/DDBJ databases">
        <title>Evolutionary Origins and Diversification of the Mycorrhizal Mutualists.</title>
        <authorList>
            <consortium name="DOE Joint Genome Institute"/>
            <consortium name="Mycorrhizal Genomics Consortium"/>
            <person name="Kohler A."/>
            <person name="Kuo A."/>
            <person name="Nagy L.G."/>
            <person name="Floudas D."/>
            <person name="Copeland A."/>
            <person name="Barry K.W."/>
            <person name="Cichocki N."/>
            <person name="Veneault-Fourrey C."/>
            <person name="LaButti K."/>
            <person name="Lindquist E.A."/>
            <person name="Lipzen A."/>
            <person name="Lundell T."/>
            <person name="Morin E."/>
            <person name="Murat C."/>
            <person name="Riley R."/>
            <person name="Ohm R."/>
            <person name="Sun H."/>
            <person name="Tunlid A."/>
            <person name="Henrissat B."/>
            <person name="Grigoriev I.V."/>
            <person name="Hibbett D.S."/>
            <person name="Martin F."/>
        </authorList>
    </citation>
    <scope>NUCLEOTIDE SEQUENCE [LARGE SCALE GENOMIC DNA]</scope>
    <source>
        <strain evidence="2">Marx 270</strain>
    </source>
</reference>
<dbReference type="Proteomes" id="UP000054217">
    <property type="component" value="Unassembled WGS sequence"/>
</dbReference>
<dbReference type="HOGENOM" id="CLU_067635_1_0_1"/>
<proteinExistence type="predicted"/>
<dbReference type="OrthoDB" id="2641274at2759"/>
<protein>
    <submittedName>
        <fullName evidence="1">Uncharacterized protein</fullName>
    </submittedName>
</protein>
<evidence type="ECO:0000313" key="1">
    <source>
        <dbReference type="EMBL" id="KIO07628.1"/>
    </source>
</evidence>
<organism evidence="1 2">
    <name type="scientific">Pisolithus tinctorius Marx 270</name>
    <dbReference type="NCBI Taxonomy" id="870435"/>
    <lineage>
        <taxon>Eukaryota</taxon>
        <taxon>Fungi</taxon>
        <taxon>Dikarya</taxon>
        <taxon>Basidiomycota</taxon>
        <taxon>Agaricomycotina</taxon>
        <taxon>Agaricomycetes</taxon>
        <taxon>Agaricomycetidae</taxon>
        <taxon>Boletales</taxon>
        <taxon>Sclerodermatineae</taxon>
        <taxon>Pisolithaceae</taxon>
        <taxon>Pisolithus</taxon>
    </lineage>
</organism>
<dbReference type="STRING" id="870435.A0A0C3JEW6"/>
<keyword evidence="2" id="KW-1185">Reference proteome</keyword>
<dbReference type="EMBL" id="KN831959">
    <property type="protein sequence ID" value="KIO07628.1"/>
    <property type="molecule type" value="Genomic_DNA"/>
</dbReference>
<accession>A0A0C3JEW6</accession>
<dbReference type="InParanoid" id="A0A0C3JEW6"/>
<name>A0A0C3JEW6_PISTI</name>
<evidence type="ECO:0000313" key="2">
    <source>
        <dbReference type="Proteomes" id="UP000054217"/>
    </source>
</evidence>
<reference evidence="1 2" key="1">
    <citation type="submission" date="2014-04" db="EMBL/GenBank/DDBJ databases">
        <authorList>
            <consortium name="DOE Joint Genome Institute"/>
            <person name="Kuo A."/>
            <person name="Kohler A."/>
            <person name="Costa M.D."/>
            <person name="Nagy L.G."/>
            <person name="Floudas D."/>
            <person name="Copeland A."/>
            <person name="Barry K.W."/>
            <person name="Cichocki N."/>
            <person name="Veneault-Fourrey C."/>
            <person name="LaButti K."/>
            <person name="Lindquist E.A."/>
            <person name="Lipzen A."/>
            <person name="Lundell T."/>
            <person name="Morin E."/>
            <person name="Murat C."/>
            <person name="Sun H."/>
            <person name="Tunlid A."/>
            <person name="Henrissat B."/>
            <person name="Grigoriev I.V."/>
            <person name="Hibbett D.S."/>
            <person name="Martin F."/>
            <person name="Nordberg H.P."/>
            <person name="Cantor M.N."/>
            <person name="Hua S.X."/>
        </authorList>
    </citation>
    <scope>NUCLEOTIDE SEQUENCE [LARGE SCALE GENOMIC DNA]</scope>
    <source>
        <strain evidence="1 2">Marx 270</strain>
    </source>
</reference>
<gene>
    <name evidence="1" type="ORF">M404DRAFT_135590</name>
</gene>
<dbReference type="AlphaFoldDB" id="A0A0C3JEW6"/>
<sequence>MSHFTTSWWERVIRGDDNAARCYVEKVCWHKQSSTVQHEFLQFDILSMDGRYKSTVVAERGKDRTNSDRSTSAILSVVIPASPANVTPSADSPAPADDVVYSAAFGSPGAIKLAVKCTAICLRTLTFPKGSVRPSAHELSTLLAVTSNHILVYNLMESQCYWFSETVFKALKRLFPHAREDIQSGRAGRWRGVAIPTAESVEAVCAEYRARNTCLLEEAERKRRAGLKVRICSLFLCKPDVNPNADRGRA</sequence>